<evidence type="ECO:0000313" key="2">
    <source>
        <dbReference type="EMBL" id="TVU86223.1"/>
    </source>
</evidence>
<accession>A0A558IXX9</accession>
<reference evidence="2 3" key="1">
    <citation type="submission" date="2019-07" db="EMBL/GenBank/DDBJ databases">
        <title>Draft genome of C. aurimucosum strain 15-4290.</title>
        <authorList>
            <person name="Pacheco L.G.C."/>
            <person name="Aguiar E.R.G.R."/>
            <person name="Navas J."/>
            <person name="Santos C.S."/>
            <person name="Rocha D.J.P.G."/>
        </authorList>
    </citation>
    <scope>NUCLEOTIDE SEQUENCE [LARGE SCALE GENOMIC DNA]</scope>
    <source>
        <strain evidence="2 3">15-4290</strain>
    </source>
</reference>
<gene>
    <name evidence="2" type="ORF">FQN05_01845</name>
</gene>
<sequence>MTDTTTTAGKKVLYIGGHGKVGLLAAPKLIDANLTVHSLIRNPDQVADIEALGATAVVRDLTELSVEDWAELLADYDVVVWGAGNGGRAGAEVTWAVDRDAALASIAGLEKLAEEGKHTPAYVMISYMGATENTTDPADEKWYAYVESKKAVDNKLNSTDLNYLILGPAALTEEPSQGITVLDSDAERTSDMTTSRELVAEVVAKVARRDSFPASPLEFIDGEGSVKDI</sequence>
<protein>
    <submittedName>
        <fullName evidence="2">SDR family oxidoreductase</fullName>
    </submittedName>
</protein>
<dbReference type="Proteomes" id="UP000320648">
    <property type="component" value="Unassembled WGS sequence"/>
</dbReference>
<dbReference type="RefSeq" id="WP_158381086.1">
    <property type="nucleotide sequence ID" value="NZ_VMTX01000002.1"/>
</dbReference>
<organism evidence="2 3">
    <name type="scientific">Corynebacterium aurimucosum</name>
    <dbReference type="NCBI Taxonomy" id="169292"/>
    <lineage>
        <taxon>Bacteria</taxon>
        <taxon>Bacillati</taxon>
        <taxon>Actinomycetota</taxon>
        <taxon>Actinomycetes</taxon>
        <taxon>Mycobacteriales</taxon>
        <taxon>Corynebacteriaceae</taxon>
        <taxon>Corynebacterium</taxon>
    </lineage>
</organism>
<dbReference type="SUPFAM" id="SSF51735">
    <property type="entry name" value="NAD(P)-binding Rossmann-fold domains"/>
    <property type="match status" value="1"/>
</dbReference>
<dbReference type="PANTHER" id="PTHR15020:SF50">
    <property type="entry name" value="UPF0659 PROTEIN YMR090W"/>
    <property type="match status" value="1"/>
</dbReference>
<name>A0A558IXX9_9CORY</name>
<dbReference type="Gene3D" id="3.40.50.720">
    <property type="entry name" value="NAD(P)-binding Rossmann-like Domain"/>
    <property type="match status" value="1"/>
</dbReference>
<dbReference type="Pfam" id="PF13460">
    <property type="entry name" value="NAD_binding_10"/>
    <property type="match status" value="1"/>
</dbReference>
<feature type="domain" description="NAD(P)-binding" evidence="1">
    <location>
        <begin position="16"/>
        <end position="208"/>
    </location>
</feature>
<dbReference type="AlphaFoldDB" id="A0A558IXX9"/>
<dbReference type="InterPro" id="IPR016040">
    <property type="entry name" value="NAD(P)-bd_dom"/>
</dbReference>
<dbReference type="EMBL" id="VMTX01000002">
    <property type="protein sequence ID" value="TVU86223.1"/>
    <property type="molecule type" value="Genomic_DNA"/>
</dbReference>
<proteinExistence type="predicted"/>
<comment type="caution">
    <text evidence="2">The sequence shown here is derived from an EMBL/GenBank/DDBJ whole genome shotgun (WGS) entry which is preliminary data.</text>
</comment>
<evidence type="ECO:0000313" key="3">
    <source>
        <dbReference type="Proteomes" id="UP000320648"/>
    </source>
</evidence>
<dbReference type="InterPro" id="IPR036291">
    <property type="entry name" value="NAD(P)-bd_dom_sf"/>
</dbReference>
<dbReference type="PANTHER" id="PTHR15020">
    <property type="entry name" value="FLAVIN REDUCTASE-RELATED"/>
    <property type="match status" value="1"/>
</dbReference>
<evidence type="ECO:0000259" key="1">
    <source>
        <dbReference type="Pfam" id="PF13460"/>
    </source>
</evidence>